<feature type="compositionally biased region" description="Basic residues" evidence="5">
    <location>
        <begin position="15"/>
        <end position="24"/>
    </location>
</feature>
<evidence type="ECO:0000313" key="7">
    <source>
        <dbReference type="EMBL" id="PHJ22941.1"/>
    </source>
</evidence>
<dbReference type="GO" id="GO:0005730">
    <property type="term" value="C:nucleolus"/>
    <property type="evidence" value="ECO:0007669"/>
    <property type="project" value="UniProtKB-SubCell"/>
</dbReference>
<dbReference type="SMART" id="SM00322">
    <property type="entry name" value="KH"/>
    <property type="match status" value="1"/>
</dbReference>
<dbReference type="InterPro" id="IPR055212">
    <property type="entry name" value="KH-I_PNO1_first"/>
</dbReference>
<evidence type="ECO:0000256" key="2">
    <source>
        <dbReference type="ARBA" id="ARBA00007515"/>
    </source>
</evidence>
<dbReference type="OrthoDB" id="1932641at2759"/>
<dbReference type="AlphaFoldDB" id="A0A2C6KFY1"/>
<feature type="domain" description="K Homology" evidence="6">
    <location>
        <begin position="284"/>
        <end position="357"/>
    </location>
</feature>
<evidence type="ECO:0000256" key="5">
    <source>
        <dbReference type="SAM" id="MobiDB-lite"/>
    </source>
</evidence>
<dbReference type="Gene3D" id="3.30.1370.10">
    <property type="entry name" value="K Homology domain, type 1"/>
    <property type="match status" value="1"/>
</dbReference>
<protein>
    <submittedName>
        <fullName evidence="7">Pre-rrna-processing protein pno1</fullName>
    </submittedName>
</protein>
<dbReference type="GO" id="GO:0003723">
    <property type="term" value="F:RNA binding"/>
    <property type="evidence" value="ECO:0007669"/>
    <property type="project" value="UniProtKB-KW"/>
</dbReference>
<dbReference type="EMBL" id="MIGC01001405">
    <property type="protein sequence ID" value="PHJ22941.1"/>
    <property type="molecule type" value="Genomic_DNA"/>
</dbReference>
<comment type="similarity">
    <text evidence="2">Belongs to the PNO1 family.</text>
</comment>
<keyword evidence="3" id="KW-0694">RNA-binding</keyword>
<organism evidence="7 8">
    <name type="scientific">Cystoisospora suis</name>
    <dbReference type="NCBI Taxonomy" id="483139"/>
    <lineage>
        <taxon>Eukaryota</taxon>
        <taxon>Sar</taxon>
        <taxon>Alveolata</taxon>
        <taxon>Apicomplexa</taxon>
        <taxon>Conoidasida</taxon>
        <taxon>Coccidia</taxon>
        <taxon>Eucoccidiorida</taxon>
        <taxon>Eimeriorina</taxon>
        <taxon>Sarcocystidae</taxon>
        <taxon>Cystoisospora</taxon>
    </lineage>
</organism>
<evidence type="ECO:0000256" key="4">
    <source>
        <dbReference type="ARBA" id="ARBA00023242"/>
    </source>
</evidence>
<feature type="compositionally biased region" description="Low complexity" evidence="5">
    <location>
        <begin position="147"/>
        <end position="171"/>
    </location>
</feature>
<feature type="region of interest" description="Disordered" evidence="5">
    <location>
        <begin position="1"/>
        <end position="178"/>
    </location>
</feature>
<feature type="compositionally biased region" description="Polar residues" evidence="5">
    <location>
        <begin position="25"/>
        <end position="35"/>
    </location>
</feature>
<comment type="caution">
    <text evidence="7">The sequence shown here is derived from an EMBL/GenBank/DDBJ whole genome shotgun (WGS) entry which is preliminary data.</text>
</comment>
<keyword evidence="8" id="KW-1185">Reference proteome</keyword>
<evidence type="ECO:0000259" key="6">
    <source>
        <dbReference type="SMART" id="SM00322"/>
    </source>
</evidence>
<name>A0A2C6KFY1_9APIC</name>
<dbReference type="CDD" id="cd22391">
    <property type="entry name" value="KH-I_PNO1_rpt1"/>
    <property type="match status" value="1"/>
</dbReference>
<dbReference type="VEuPathDB" id="ToxoDB:CSUI_003210"/>
<evidence type="ECO:0000256" key="3">
    <source>
        <dbReference type="ARBA" id="ARBA00022884"/>
    </source>
</evidence>
<dbReference type="CDD" id="cd22392">
    <property type="entry name" value="KH-I_PNO1_rpt2"/>
    <property type="match status" value="1"/>
</dbReference>
<dbReference type="InterPro" id="IPR036612">
    <property type="entry name" value="KH_dom_type_1_sf"/>
</dbReference>
<keyword evidence="4" id="KW-0539">Nucleus</keyword>
<dbReference type="GeneID" id="94426619"/>
<evidence type="ECO:0000256" key="1">
    <source>
        <dbReference type="ARBA" id="ARBA00004604"/>
    </source>
</evidence>
<dbReference type="PANTHER" id="PTHR12826">
    <property type="entry name" value="RIBONUCLEASE Y"/>
    <property type="match status" value="1"/>
</dbReference>
<feature type="compositionally biased region" description="Basic and acidic residues" evidence="5">
    <location>
        <begin position="106"/>
        <end position="123"/>
    </location>
</feature>
<feature type="compositionally biased region" description="Basic and acidic residues" evidence="5">
    <location>
        <begin position="76"/>
        <end position="97"/>
    </location>
</feature>
<proteinExistence type="inferred from homology"/>
<accession>A0A2C6KFY1</accession>
<dbReference type="InterPro" id="IPR055211">
    <property type="entry name" value="KH_PNO1_2nd"/>
</dbReference>
<gene>
    <name evidence="7" type="ORF">CSUI_003210</name>
</gene>
<dbReference type="Proteomes" id="UP000221165">
    <property type="component" value="Unassembled WGS sequence"/>
</dbReference>
<dbReference type="SUPFAM" id="SSF54791">
    <property type="entry name" value="Eukaryotic type KH-domain (KH-domain type I)"/>
    <property type="match status" value="1"/>
</dbReference>
<sequence>MESSMKEEDSFQPVRSRRGKKRQGQPHSNAKTTPTLAPGPYSPSPDDMCAETASNLVLTPVKDDTTLLPSSTGADLSEHDEGEDHGGGSKGGGRDDDHMEGEDETDKSKARESFQEDSKDEKHLHRHKQPSEESSVSPHHKETSTFSSPSLLSSSRLPNSSSIRKASRSSSTNHRPPSTLRFEVRRLLVPQHRLSPLRKHWTEIVEPLVTHLKLQVRMNTKRRCIELRCRIHDNNEEKGVLNLSDVTVSNNTSRIYLQKGNDFVKAFLLGFELRDAIALLRLDDLFIESFEIKDVKRLSGDHLSRCLARLNGREGKTKYAIENSTRTRLVFADTRIHILGSFENIKLARHSICSLILGTPPGKVYNHLRTVTRRLAERL</sequence>
<dbReference type="FunFam" id="3.30.1370.10:FF:000009">
    <property type="entry name" value="RNA-binding protein PNO1"/>
    <property type="match status" value="1"/>
</dbReference>
<dbReference type="PANTHER" id="PTHR12826:SF13">
    <property type="entry name" value="RNA-BINDING PROTEIN PNO1"/>
    <property type="match status" value="1"/>
</dbReference>
<dbReference type="RefSeq" id="XP_067924618.1">
    <property type="nucleotide sequence ID" value="XM_068063408.1"/>
</dbReference>
<dbReference type="InterPro" id="IPR004087">
    <property type="entry name" value="KH_dom"/>
</dbReference>
<comment type="subcellular location">
    <subcellularLocation>
        <location evidence="1">Nucleus</location>
        <location evidence="1">Nucleolus</location>
    </subcellularLocation>
</comment>
<reference evidence="7 8" key="1">
    <citation type="journal article" date="2017" name="Int. J. Parasitol.">
        <title>The genome of the protozoan parasite Cystoisospora suis and a reverse vaccinology approach to identify vaccine candidates.</title>
        <authorList>
            <person name="Palmieri N."/>
            <person name="Shrestha A."/>
            <person name="Ruttkowski B."/>
            <person name="Beck T."/>
            <person name="Vogl C."/>
            <person name="Tomley F."/>
            <person name="Blake D.P."/>
            <person name="Joachim A."/>
        </authorList>
    </citation>
    <scope>NUCLEOTIDE SEQUENCE [LARGE SCALE GENOMIC DNA]</scope>
    <source>
        <strain evidence="7 8">Wien I</strain>
    </source>
</reference>
<dbReference type="Pfam" id="PF22891">
    <property type="entry name" value="KH_PNO1_2nd"/>
    <property type="match status" value="1"/>
</dbReference>
<evidence type="ECO:0000313" key="8">
    <source>
        <dbReference type="Proteomes" id="UP000221165"/>
    </source>
</evidence>